<dbReference type="Pfam" id="PF01967">
    <property type="entry name" value="MoaC"/>
    <property type="match status" value="1"/>
</dbReference>
<dbReference type="SUPFAM" id="SSF55040">
    <property type="entry name" value="Molybdenum cofactor biosynthesis protein C, MoaC"/>
    <property type="match status" value="1"/>
</dbReference>
<organism evidence="9 10">
    <name type="scientific">Arachidicoccus soli</name>
    <dbReference type="NCBI Taxonomy" id="2341117"/>
    <lineage>
        <taxon>Bacteria</taxon>
        <taxon>Pseudomonadati</taxon>
        <taxon>Bacteroidota</taxon>
        <taxon>Chitinophagia</taxon>
        <taxon>Chitinophagales</taxon>
        <taxon>Chitinophagaceae</taxon>
        <taxon>Arachidicoccus</taxon>
    </lineage>
</organism>
<evidence type="ECO:0000256" key="7">
    <source>
        <dbReference type="ARBA" id="ARBA00058212"/>
    </source>
</evidence>
<dbReference type="InterPro" id="IPR012247">
    <property type="entry name" value="MoaC_MogA"/>
</dbReference>
<dbReference type="NCBIfam" id="TIGR00177">
    <property type="entry name" value="molyb_syn"/>
    <property type="match status" value="1"/>
</dbReference>
<dbReference type="NCBIfam" id="NF002947">
    <property type="entry name" value="PRK03604.1"/>
    <property type="match status" value="1"/>
</dbReference>
<keyword evidence="4" id="KW-0501">Molybdenum cofactor biosynthesis</keyword>
<dbReference type="Proteomes" id="UP000266118">
    <property type="component" value="Chromosome"/>
</dbReference>
<evidence type="ECO:0000259" key="8">
    <source>
        <dbReference type="SMART" id="SM00852"/>
    </source>
</evidence>
<dbReference type="GO" id="GO:0006777">
    <property type="term" value="P:Mo-molybdopterin cofactor biosynthetic process"/>
    <property type="evidence" value="ECO:0007669"/>
    <property type="project" value="UniProtKB-KW"/>
</dbReference>
<evidence type="ECO:0000256" key="2">
    <source>
        <dbReference type="ARBA" id="ARBA00012509"/>
    </source>
</evidence>
<dbReference type="SMART" id="SM00852">
    <property type="entry name" value="MoCF_biosynth"/>
    <property type="match status" value="1"/>
</dbReference>
<dbReference type="OrthoDB" id="9794429at2"/>
<dbReference type="Pfam" id="PF00994">
    <property type="entry name" value="MoCF_biosynth"/>
    <property type="match status" value="1"/>
</dbReference>
<evidence type="ECO:0000256" key="4">
    <source>
        <dbReference type="ARBA" id="ARBA00023150"/>
    </source>
</evidence>
<dbReference type="CDD" id="cd00886">
    <property type="entry name" value="MogA_MoaB"/>
    <property type="match status" value="1"/>
</dbReference>
<dbReference type="KEGG" id="ark:D6B99_08780"/>
<dbReference type="PANTHER" id="PTHR43764">
    <property type="entry name" value="MOLYBDENUM COFACTOR BIOSYNTHESIS"/>
    <property type="match status" value="1"/>
</dbReference>
<dbReference type="EMBL" id="CP032489">
    <property type="protein sequence ID" value="AYD47688.1"/>
    <property type="molecule type" value="Genomic_DNA"/>
</dbReference>
<reference evidence="9 10" key="1">
    <citation type="submission" date="2018-09" db="EMBL/GenBank/DDBJ databases">
        <title>Arachidicoccus sp. nov., a bacterium isolated from soil.</title>
        <authorList>
            <person name="Weon H.-Y."/>
            <person name="Kwon S.-W."/>
            <person name="Lee S.A."/>
        </authorList>
    </citation>
    <scope>NUCLEOTIDE SEQUENCE [LARGE SCALE GENOMIC DNA]</scope>
    <source>
        <strain evidence="9 10">KIS59-12</strain>
    </source>
</reference>
<keyword evidence="10" id="KW-1185">Reference proteome</keyword>
<dbReference type="GO" id="GO:0061598">
    <property type="term" value="F:molybdopterin adenylyltransferase activity"/>
    <property type="evidence" value="ECO:0007669"/>
    <property type="project" value="UniProtKB-EC"/>
</dbReference>
<proteinExistence type="predicted"/>
<dbReference type="EC" id="2.7.7.75" evidence="2"/>
<dbReference type="InterPro" id="IPR008284">
    <property type="entry name" value="MoCF_biosynth_CS"/>
</dbReference>
<feature type="domain" description="MoaB/Mog" evidence="8">
    <location>
        <begin position="150"/>
        <end position="293"/>
    </location>
</feature>
<dbReference type="InterPro" id="IPR051920">
    <property type="entry name" value="MPT_Adenylyltrnsfr/MoaC-Rel"/>
</dbReference>
<name>A0A386HP21_9BACT</name>
<comment type="function">
    <text evidence="7">Catalyzes the adenylation of molybdopterin as part of the biosynthesis of the molybdenum-cofactor.</text>
</comment>
<evidence type="ECO:0000313" key="9">
    <source>
        <dbReference type="EMBL" id="AYD47688.1"/>
    </source>
</evidence>
<dbReference type="RefSeq" id="WP_119987123.1">
    <property type="nucleotide sequence ID" value="NZ_CP032489.1"/>
</dbReference>
<dbReference type="InterPro" id="IPR001453">
    <property type="entry name" value="MoaB/Mog_dom"/>
</dbReference>
<dbReference type="PIRSF" id="PIRSF036594">
    <property type="entry name" value="MoaC_MogA"/>
    <property type="match status" value="1"/>
</dbReference>
<accession>A0A386HP21</accession>
<evidence type="ECO:0000256" key="1">
    <source>
        <dbReference type="ARBA" id="ARBA00005046"/>
    </source>
</evidence>
<evidence type="ECO:0000256" key="3">
    <source>
        <dbReference type="ARBA" id="ARBA00013491"/>
    </source>
</evidence>
<dbReference type="InterPro" id="IPR036425">
    <property type="entry name" value="MoaB/Mog-like_dom_sf"/>
</dbReference>
<comment type="function">
    <text evidence="6">Catalyzes the conversion of (8S)-3',8-cyclo-7,8-dihydroguanosine 5'-triphosphate to cyclic pyranopterin monophosphate (cPMP).</text>
</comment>
<dbReference type="AlphaFoldDB" id="A0A386HP21"/>
<sequence>MNNITQKISTLRKAVATATVKVSSTQTIEAIKNKTVPKGDVFEFARAAGLLGIKKTSDLIPDCHPLPIEYSAISYEIKGQEIHIIVEVHTIYRTGVEVEAMHGASIVALTMYDMLKPIDKGIEINSIKLIKKKGGKSDFSDHLLSALKSAVIVCSDSIARGDKQDFAGKAIIEKMQKQNLKVDLYQIIPDEFSQIQEKAKELTSKGFQLILFTGGTGLSPRDVTPEAINPLFTRSIPGIMEAARNYGQERMPYAMLSRGIAGFIDNTLLITLPGSTRGAEETMDALFPYILHIFKVAQGMRHDHAE</sequence>
<dbReference type="InterPro" id="IPR036522">
    <property type="entry name" value="MoaC_sf"/>
</dbReference>
<dbReference type="PROSITE" id="PS01078">
    <property type="entry name" value="MOCF_BIOSYNTHESIS_1"/>
    <property type="match status" value="1"/>
</dbReference>
<gene>
    <name evidence="9" type="ORF">D6B99_08780</name>
</gene>
<dbReference type="UniPathway" id="UPA00344"/>
<protein>
    <recommendedName>
        <fullName evidence="3">Molybdopterin adenylyltransferase</fullName>
        <ecNumber evidence="2">2.7.7.75</ecNumber>
    </recommendedName>
</protein>
<dbReference type="Gene3D" id="3.40.980.10">
    <property type="entry name" value="MoaB/Mog-like domain"/>
    <property type="match status" value="1"/>
</dbReference>
<evidence type="ECO:0000313" key="10">
    <source>
        <dbReference type="Proteomes" id="UP000266118"/>
    </source>
</evidence>
<comment type="pathway">
    <text evidence="1">Cofactor biosynthesis; molybdopterin biosynthesis.</text>
</comment>
<dbReference type="PANTHER" id="PTHR43764:SF1">
    <property type="entry name" value="MOLYBDOPTERIN MOLYBDOTRANSFERASE"/>
    <property type="match status" value="1"/>
</dbReference>
<comment type="catalytic activity">
    <reaction evidence="5">
        <text>molybdopterin + ATP + H(+) = adenylyl-molybdopterin + diphosphate</text>
        <dbReference type="Rhea" id="RHEA:31331"/>
        <dbReference type="ChEBI" id="CHEBI:15378"/>
        <dbReference type="ChEBI" id="CHEBI:30616"/>
        <dbReference type="ChEBI" id="CHEBI:33019"/>
        <dbReference type="ChEBI" id="CHEBI:58698"/>
        <dbReference type="ChEBI" id="CHEBI:62727"/>
        <dbReference type="EC" id="2.7.7.75"/>
    </reaction>
</comment>
<dbReference type="Gene3D" id="3.30.70.640">
    <property type="entry name" value="Molybdopterin cofactor biosynthesis C (MoaC) domain"/>
    <property type="match status" value="1"/>
</dbReference>
<evidence type="ECO:0000256" key="6">
    <source>
        <dbReference type="ARBA" id="ARBA00055087"/>
    </source>
</evidence>
<evidence type="ECO:0000256" key="5">
    <source>
        <dbReference type="ARBA" id="ARBA00051131"/>
    </source>
</evidence>
<dbReference type="InterPro" id="IPR002820">
    <property type="entry name" value="Mopterin_CF_biosynth-C_dom"/>
</dbReference>
<dbReference type="SUPFAM" id="SSF53218">
    <property type="entry name" value="Molybdenum cofactor biosynthesis proteins"/>
    <property type="match status" value="1"/>
</dbReference>